<evidence type="ECO:0000256" key="1">
    <source>
        <dbReference type="ARBA" id="ARBA00005474"/>
    </source>
</evidence>
<evidence type="ECO:0000313" key="5">
    <source>
        <dbReference type="Proteomes" id="UP000824469"/>
    </source>
</evidence>
<proteinExistence type="inferred from homology"/>
<dbReference type="InterPro" id="IPR004883">
    <property type="entry name" value="LOB"/>
</dbReference>
<evidence type="ECO:0000313" key="4">
    <source>
        <dbReference type="EMBL" id="KAH9330745.1"/>
    </source>
</evidence>
<name>A0AA38H040_TAXCH</name>
<dbReference type="Pfam" id="PF03195">
    <property type="entry name" value="LOB"/>
    <property type="match status" value="1"/>
</dbReference>
<comment type="similarity">
    <text evidence="1">Belongs to the LOB domain-containing protein family.</text>
</comment>
<organism evidence="4 5">
    <name type="scientific">Taxus chinensis</name>
    <name type="common">Chinese yew</name>
    <name type="synonym">Taxus wallichiana var. chinensis</name>
    <dbReference type="NCBI Taxonomy" id="29808"/>
    <lineage>
        <taxon>Eukaryota</taxon>
        <taxon>Viridiplantae</taxon>
        <taxon>Streptophyta</taxon>
        <taxon>Embryophyta</taxon>
        <taxon>Tracheophyta</taxon>
        <taxon>Spermatophyta</taxon>
        <taxon>Pinopsida</taxon>
        <taxon>Pinidae</taxon>
        <taxon>Conifers II</taxon>
        <taxon>Cupressales</taxon>
        <taxon>Taxaceae</taxon>
        <taxon>Taxus</taxon>
    </lineage>
</organism>
<accession>A0AA38H040</accession>
<keyword evidence="2" id="KW-0175">Coiled coil</keyword>
<dbReference type="AlphaFoldDB" id="A0AA38H040"/>
<dbReference type="PROSITE" id="PS50891">
    <property type="entry name" value="LOB"/>
    <property type="match status" value="1"/>
</dbReference>
<protein>
    <recommendedName>
        <fullName evidence="3">LOB domain-containing protein</fullName>
    </recommendedName>
</protein>
<dbReference type="PANTHER" id="PTHR31301:SF77">
    <property type="entry name" value="LOB DOMAIN-CONTAINING PROTEIN 1-LIKE"/>
    <property type="match status" value="1"/>
</dbReference>
<keyword evidence="5" id="KW-1185">Reference proteome</keyword>
<evidence type="ECO:0000259" key="3">
    <source>
        <dbReference type="PROSITE" id="PS50891"/>
    </source>
</evidence>
<sequence>MQRKKCSEGCILASHFPSDVPEKFAVVHRVFGTGNIIKMLQGVEDIDRADAVNSMVYEASARLKDPVHGTATAIHQLKQNITDLENQLAATQEDLMNIRYENDKLVFLLGSRTSHLMDNILYEESDPLQCWGPLWNV</sequence>
<feature type="coiled-coil region" evidence="2">
    <location>
        <begin position="74"/>
        <end position="101"/>
    </location>
</feature>
<comment type="caution">
    <text evidence="4">The sequence shown here is derived from an EMBL/GenBank/DDBJ whole genome shotgun (WGS) entry which is preliminary data.</text>
</comment>
<evidence type="ECO:0000256" key="2">
    <source>
        <dbReference type="SAM" id="Coils"/>
    </source>
</evidence>
<dbReference type="OMA" id="NNCILAP"/>
<reference evidence="4 5" key="1">
    <citation type="journal article" date="2021" name="Nat. Plants">
        <title>The Taxus genome provides insights into paclitaxel biosynthesis.</title>
        <authorList>
            <person name="Xiong X."/>
            <person name="Gou J."/>
            <person name="Liao Q."/>
            <person name="Li Y."/>
            <person name="Zhou Q."/>
            <person name="Bi G."/>
            <person name="Li C."/>
            <person name="Du R."/>
            <person name="Wang X."/>
            <person name="Sun T."/>
            <person name="Guo L."/>
            <person name="Liang H."/>
            <person name="Lu P."/>
            <person name="Wu Y."/>
            <person name="Zhang Z."/>
            <person name="Ro D.K."/>
            <person name="Shang Y."/>
            <person name="Huang S."/>
            <person name="Yan J."/>
        </authorList>
    </citation>
    <scope>NUCLEOTIDE SEQUENCE [LARGE SCALE GENOMIC DNA]</scope>
    <source>
        <strain evidence="4">Ta-2019</strain>
    </source>
</reference>
<gene>
    <name evidence="4" type="ORF">KI387_002853</name>
</gene>
<dbReference type="EMBL" id="JAHRHJ020000001">
    <property type="protein sequence ID" value="KAH9330745.1"/>
    <property type="molecule type" value="Genomic_DNA"/>
</dbReference>
<dbReference type="Proteomes" id="UP000824469">
    <property type="component" value="Unassembled WGS sequence"/>
</dbReference>
<dbReference type="PANTHER" id="PTHR31301">
    <property type="entry name" value="LOB DOMAIN-CONTAINING PROTEIN 4-RELATED"/>
    <property type="match status" value="1"/>
</dbReference>
<feature type="domain" description="LOB" evidence="3">
    <location>
        <begin position="1"/>
        <end position="95"/>
    </location>
</feature>